<comment type="caution">
    <text evidence="8">The sequence shown here is derived from an EMBL/GenBank/DDBJ whole genome shotgun (WGS) entry which is preliminary data.</text>
</comment>
<keyword evidence="3" id="KW-0963">Cytoplasm</keyword>
<evidence type="ECO:0000313" key="8">
    <source>
        <dbReference type="EMBL" id="KAK4337171.1"/>
    </source>
</evidence>
<evidence type="ECO:0000259" key="7">
    <source>
        <dbReference type="Pfam" id="PF03501"/>
    </source>
</evidence>
<dbReference type="Pfam" id="PF03501">
    <property type="entry name" value="S10_plectin"/>
    <property type="match status" value="1"/>
</dbReference>
<evidence type="ECO:0000256" key="5">
    <source>
        <dbReference type="ARBA" id="ARBA00023274"/>
    </source>
</evidence>
<evidence type="ECO:0000256" key="1">
    <source>
        <dbReference type="ARBA" id="ARBA00004496"/>
    </source>
</evidence>
<dbReference type="GO" id="GO:0003735">
    <property type="term" value="F:structural constituent of ribosome"/>
    <property type="evidence" value="ECO:0007669"/>
    <property type="project" value="TreeGrafter"/>
</dbReference>
<dbReference type="Proteomes" id="UP001291623">
    <property type="component" value="Unassembled WGS sequence"/>
</dbReference>
<evidence type="ECO:0000256" key="6">
    <source>
        <dbReference type="SAM" id="MobiDB-lite"/>
    </source>
</evidence>
<feature type="region of interest" description="Disordered" evidence="6">
    <location>
        <begin position="92"/>
        <end position="154"/>
    </location>
</feature>
<feature type="domain" description="Plectin/eS10 N-terminal" evidence="7">
    <location>
        <begin position="3"/>
        <end position="94"/>
    </location>
</feature>
<accession>A0AAE1QPU2</accession>
<dbReference type="GO" id="GO:0022627">
    <property type="term" value="C:cytosolic small ribosomal subunit"/>
    <property type="evidence" value="ECO:0007669"/>
    <property type="project" value="TreeGrafter"/>
</dbReference>
<organism evidence="8 9">
    <name type="scientific">Anisodus tanguticus</name>
    <dbReference type="NCBI Taxonomy" id="243964"/>
    <lineage>
        <taxon>Eukaryota</taxon>
        <taxon>Viridiplantae</taxon>
        <taxon>Streptophyta</taxon>
        <taxon>Embryophyta</taxon>
        <taxon>Tracheophyta</taxon>
        <taxon>Spermatophyta</taxon>
        <taxon>Magnoliopsida</taxon>
        <taxon>eudicotyledons</taxon>
        <taxon>Gunneridae</taxon>
        <taxon>Pentapetalae</taxon>
        <taxon>asterids</taxon>
        <taxon>lamiids</taxon>
        <taxon>Solanales</taxon>
        <taxon>Solanaceae</taxon>
        <taxon>Solanoideae</taxon>
        <taxon>Hyoscyameae</taxon>
        <taxon>Anisodus</taxon>
    </lineage>
</organism>
<keyword evidence="9" id="KW-1185">Reference proteome</keyword>
<dbReference type="GO" id="GO:0003723">
    <property type="term" value="F:RNA binding"/>
    <property type="evidence" value="ECO:0007669"/>
    <property type="project" value="TreeGrafter"/>
</dbReference>
<keyword evidence="4" id="KW-0689">Ribosomal protein</keyword>
<proteinExistence type="inferred from homology"/>
<dbReference type="InterPro" id="IPR005326">
    <property type="entry name" value="Plectin_eS10_N"/>
</dbReference>
<dbReference type="Gene3D" id="1.10.10.10">
    <property type="entry name" value="Winged helix-like DNA-binding domain superfamily/Winged helix DNA-binding domain"/>
    <property type="match status" value="1"/>
</dbReference>
<evidence type="ECO:0000256" key="2">
    <source>
        <dbReference type="ARBA" id="ARBA00007278"/>
    </source>
</evidence>
<dbReference type="InterPro" id="IPR036388">
    <property type="entry name" value="WH-like_DNA-bd_sf"/>
</dbReference>
<dbReference type="FunFam" id="1.10.10.10:FF:000025">
    <property type="entry name" value="40S ribosomal protein S10"/>
    <property type="match status" value="1"/>
</dbReference>
<dbReference type="AlphaFoldDB" id="A0AAE1QPU2"/>
<keyword evidence="5" id="KW-0687">Ribonucleoprotein</keyword>
<name>A0AAE1QPU2_9SOLA</name>
<reference evidence="8" key="1">
    <citation type="submission" date="2023-12" db="EMBL/GenBank/DDBJ databases">
        <title>Genome assembly of Anisodus tanguticus.</title>
        <authorList>
            <person name="Wang Y.-J."/>
        </authorList>
    </citation>
    <scope>NUCLEOTIDE SEQUENCE</scope>
    <source>
        <strain evidence="8">KB-2021</strain>
        <tissue evidence="8">Leaf</tissue>
    </source>
</reference>
<evidence type="ECO:0000256" key="4">
    <source>
        <dbReference type="ARBA" id="ARBA00022980"/>
    </source>
</evidence>
<gene>
    <name evidence="8" type="ORF">RND71_043487</name>
</gene>
<dbReference type="EMBL" id="JAVYJV010000050">
    <property type="protein sequence ID" value="KAK4337171.1"/>
    <property type="molecule type" value="Genomic_DNA"/>
</dbReference>
<comment type="similarity">
    <text evidence="2">Belongs to the eukaryotic ribosomal protein eS10 family.</text>
</comment>
<evidence type="ECO:0000256" key="3">
    <source>
        <dbReference type="ARBA" id="ARBA00022490"/>
    </source>
</evidence>
<dbReference type="PANTHER" id="PTHR12146">
    <property type="entry name" value="40S RIBOSOMAL PROTEIN S10"/>
    <property type="match status" value="1"/>
</dbReference>
<feature type="compositionally biased region" description="Basic and acidic residues" evidence="6">
    <location>
        <begin position="117"/>
        <end position="133"/>
    </location>
</feature>
<dbReference type="InterPro" id="IPR037447">
    <property type="entry name" value="Ribosomal_eS10"/>
</dbReference>
<comment type="subcellular location">
    <subcellularLocation>
        <location evidence="1">Cytoplasm</location>
    </subcellularLocation>
</comment>
<protein>
    <recommendedName>
        <fullName evidence="7">Plectin/eS10 N-terminal domain-containing protein</fullName>
    </recommendedName>
</protein>
<sequence>MLMPTKDRQAIYEYIFEEGVMVAKKDIFATKHMVLPVKNLYVIKTMQSLRSRQYVKEMVSWSHYYWYLTNAGVEYLRNILNLPSEIVPATLKSKARSTPAAEPQKLRAPLGPQSGEKSAEQNRTESSYRREDSGAQFRGGFGLGRGRAQAMNNQ</sequence>
<evidence type="ECO:0000313" key="9">
    <source>
        <dbReference type="Proteomes" id="UP001291623"/>
    </source>
</evidence>
<dbReference type="PANTHER" id="PTHR12146:SF0">
    <property type="entry name" value="RIBOSOMAL PROTEIN S10"/>
    <property type="match status" value="1"/>
</dbReference>